<comment type="function">
    <text evidence="2 12">NAD-binding protein involved in the addition of a carboxymethylaminomethyl (cmnm) group at the wobble position (U34) of certain tRNAs, forming tRNA-cmnm(5)s(2)U34.</text>
</comment>
<dbReference type="InterPro" id="IPR040131">
    <property type="entry name" value="MnmG_N"/>
</dbReference>
<keyword evidence="9 12" id="KW-0520">NAD</keyword>
<name>A0ABT4XNG3_9RHOB</name>
<dbReference type="EMBL" id="JAQIOY010000001">
    <property type="protein sequence ID" value="MDA7423403.1"/>
    <property type="molecule type" value="Genomic_DNA"/>
</dbReference>
<accession>A0ABT4XNG3</accession>
<evidence type="ECO:0000256" key="3">
    <source>
        <dbReference type="ARBA" id="ARBA00007653"/>
    </source>
</evidence>
<evidence type="ECO:0000256" key="10">
    <source>
        <dbReference type="ARBA" id="ARBA00025948"/>
    </source>
</evidence>
<dbReference type="InterPro" id="IPR026904">
    <property type="entry name" value="MnmG_C"/>
</dbReference>
<comment type="subunit">
    <text evidence="10 12">Homodimer. Heterotetramer of two MnmE and two MnmG subunits.</text>
</comment>
<evidence type="ECO:0000256" key="1">
    <source>
        <dbReference type="ARBA" id="ARBA00001974"/>
    </source>
</evidence>
<evidence type="ECO:0000256" key="7">
    <source>
        <dbReference type="ARBA" id="ARBA00022694"/>
    </source>
</evidence>
<evidence type="ECO:0000256" key="12">
    <source>
        <dbReference type="HAMAP-Rule" id="MF_00129"/>
    </source>
</evidence>
<keyword evidence="5 12" id="KW-0963">Cytoplasm</keyword>
<protein>
    <recommendedName>
        <fullName evidence="4 12">tRNA uridine 5-carboxymethylaminomethyl modification enzyme MnmG</fullName>
    </recommendedName>
    <alternativeName>
        <fullName evidence="11 12">Glucose-inhibited division protein A</fullName>
    </alternativeName>
</protein>
<dbReference type="SMART" id="SM01228">
    <property type="entry name" value="GIDA_assoc_3"/>
    <property type="match status" value="1"/>
</dbReference>
<sequence>MFHVKHSDFDVVVVGAGHAGTEAASAAARMGAKTALVSLKFADIGVMSCNPAIGGLGKGHLVREIDALDGLMAGVADRAGIQFRLLNRRKGPAVQGPRAQADRQLYQAAMQEAIGKIENLEFIEGETVDFLMSGLNVAGVILRDGSEIKAKSVVLTSGTFLRGVIHIGDVSYPGGRMGDDPSLKLAERIDQFALPLGRLKTGTPPRLDGKTIAWEKLEEQPGDEDPTLFSFLSNKPFARQVSCGITHTNEQTHDLIRKNLDRSAMYGGHIEGVGPRYCPSIEDKVVRFSDKASHQVFLEPEGLSVNTVYPNGISTSLPADVQESYVHSIFGLENAEILQPGYAIEYDYVDPRALSSTLAVRDVAGLFLAGQINGTTGYEEAGAQGLVAGLNAAAVALGKDEITFSRMESYIGVMLDDLTTRGVSEPYRMFTSRAEFRLSLRADNADQRLTPKAIDLGIVNEERREAFEHKAEMLESGKKALCTKTFSPSEVQKIGVTVNHDGTKRSAFDLLSFKDVTFEHVCMLDQSLKVLEPMIARQLSIEALYSNYIQRQQRDVDMLRKDEGIQIPNDFDYESISGLSNELKAKLIKSRPESIGQAGRVDGMTPAALTLILAFIRQAERKKRA</sequence>
<evidence type="ECO:0000313" key="14">
    <source>
        <dbReference type="EMBL" id="MDA7423403.1"/>
    </source>
</evidence>
<dbReference type="PROSITE" id="PS01281">
    <property type="entry name" value="GIDA_2"/>
    <property type="match status" value="1"/>
</dbReference>
<comment type="subcellular location">
    <subcellularLocation>
        <location evidence="12">Cytoplasm</location>
    </subcellularLocation>
</comment>
<keyword evidence="8 12" id="KW-0274">FAD</keyword>
<keyword evidence="15" id="KW-1185">Reference proteome</keyword>
<dbReference type="InterPro" id="IPR047001">
    <property type="entry name" value="MnmG_C_subdom"/>
</dbReference>
<dbReference type="Proteomes" id="UP001210720">
    <property type="component" value="Unassembled WGS sequence"/>
</dbReference>
<dbReference type="InterPro" id="IPR004416">
    <property type="entry name" value="MnmG"/>
</dbReference>
<dbReference type="Pfam" id="PF21680">
    <property type="entry name" value="GIDA_C_1st"/>
    <property type="match status" value="1"/>
</dbReference>
<gene>
    <name evidence="12 14" type="primary">mnmG</name>
    <name evidence="12" type="synonym">gidA</name>
    <name evidence="14" type="ORF">PFY00_01565</name>
</gene>
<evidence type="ECO:0000256" key="4">
    <source>
        <dbReference type="ARBA" id="ARBA00020461"/>
    </source>
</evidence>
<dbReference type="InterPro" id="IPR049312">
    <property type="entry name" value="GIDA_C_N"/>
</dbReference>
<feature type="binding site" evidence="12">
    <location>
        <begin position="274"/>
        <end position="288"/>
    </location>
    <ligand>
        <name>NAD(+)</name>
        <dbReference type="ChEBI" id="CHEBI:57540"/>
    </ligand>
</feature>
<comment type="caution">
    <text evidence="12">Lacks conserved residue(s) required for the propagation of feature annotation.</text>
</comment>
<evidence type="ECO:0000256" key="11">
    <source>
        <dbReference type="ARBA" id="ARBA00031800"/>
    </source>
</evidence>
<dbReference type="Gene3D" id="1.10.150.570">
    <property type="entry name" value="GidA associated domain, C-terminal subdomain"/>
    <property type="match status" value="1"/>
</dbReference>
<evidence type="ECO:0000256" key="5">
    <source>
        <dbReference type="ARBA" id="ARBA00022490"/>
    </source>
</evidence>
<proteinExistence type="inferred from homology"/>
<dbReference type="PROSITE" id="PS01280">
    <property type="entry name" value="GIDA_1"/>
    <property type="match status" value="1"/>
</dbReference>
<dbReference type="InterPro" id="IPR044920">
    <property type="entry name" value="MnmG_C_subdom_sf"/>
</dbReference>
<dbReference type="PANTHER" id="PTHR11806:SF0">
    <property type="entry name" value="PROTEIN MTO1 HOMOLOG, MITOCHONDRIAL"/>
    <property type="match status" value="1"/>
</dbReference>
<feature type="domain" description="tRNA uridine 5-carboxymethylaminomethyl modification enzyme C-terminal subdomain" evidence="13">
    <location>
        <begin position="543"/>
        <end position="614"/>
    </location>
</feature>
<dbReference type="Pfam" id="PF13932">
    <property type="entry name" value="SAM_GIDA_C"/>
    <property type="match status" value="1"/>
</dbReference>
<dbReference type="SUPFAM" id="SSF51905">
    <property type="entry name" value="FAD/NAD(P)-binding domain"/>
    <property type="match status" value="1"/>
</dbReference>
<keyword evidence="6 12" id="KW-0285">Flavoprotein</keyword>
<evidence type="ECO:0000256" key="2">
    <source>
        <dbReference type="ARBA" id="ARBA00003717"/>
    </source>
</evidence>
<comment type="similarity">
    <text evidence="3 12">Belongs to the MnmG family.</text>
</comment>
<comment type="caution">
    <text evidence="14">The sequence shown here is derived from an EMBL/GenBank/DDBJ whole genome shotgun (WGS) entry which is preliminary data.</text>
</comment>
<feature type="binding site" evidence="12">
    <location>
        <begin position="15"/>
        <end position="20"/>
    </location>
    <ligand>
        <name>FAD</name>
        <dbReference type="ChEBI" id="CHEBI:57692"/>
    </ligand>
</feature>
<dbReference type="NCBIfam" id="TIGR00136">
    <property type="entry name" value="mnmG_gidA"/>
    <property type="match status" value="1"/>
</dbReference>
<dbReference type="HAMAP" id="MF_00129">
    <property type="entry name" value="MnmG_GidA"/>
    <property type="match status" value="1"/>
</dbReference>
<organism evidence="14 15">
    <name type="scientific">Thalassococcus lentus</name>
    <dbReference type="NCBI Taxonomy" id="1210524"/>
    <lineage>
        <taxon>Bacteria</taxon>
        <taxon>Pseudomonadati</taxon>
        <taxon>Pseudomonadota</taxon>
        <taxon>Alphaproteobacteria</taxon>
        <taxon>Rhodobacterales</taxon>
        <taxon>Roseobacteraceae</taxon>
        <taxon>Thalassococcus</taxon>
    </lineage>
</organism>
<comment type="cofactor">
    <cofactor evidence="1 12">
        <name>FAD</name>
        <dbReference type="ChEBI" id="CHEBI:57692"/>
    </cofactor>
</comment>
<evidence type="ECO:0000256" key="8">
    <source>
        <dbReference type="ARBA" id="ARBA00022827"/>
    </source>
</evidence>
<evidence type="ECO:0000313" key="15">
    <source>
        <dbReference type="Proteomes" id="UP001210720"/>
    </source>
</evidence>
<dbReference type="InterPro" id="IPR020595">
    <property type="entry name" value="MnmG-rel_CS"/>
</dbReference>
<dbReference type="RefSeq" id="WP_271430759.1">
    <property type="nucleotide sequence ID" value="NZ_JAQIOY010000001.1"/>
</dbReference>
<dbReference type="Pfam" id="PF01134">
    <property type="entry name" value="GIDA"/>
    <property type="match status" value="1"/>
</dbReference>
<dbReference type="Gene3D" id="1.10.10.1800">
    <property type="entry name" value="tRNA uridine 5-carboxymethylaminomethyl modification enzyme MnmG/GidA"/>
    <property type="match status" value="1"/>
</dbReference>
<reference evidence="14 15" key="1">
    <citation type="submission" date="2023-01" db="EMBL/GenBank/DDBJ databases">
        <title>Thalassococcus onchidii sp. nov., isolated from a marine invertebrate from the South China Sea.</title>
        <authorList>
            <person name="Xu S."/>
            <person name="Liu Z."/>
            <person name="Xu Y."/>
        </authorList>
    </citation>
    <scope>NUCLEOTIDE SEQUENCE [LARGE SCALE GENOMIC DNA]</scope>
    <source>
        <strain evidence="14 15">KCTC 32084</strain>
    </source>
</reference>
<evidence type="ECO:0000259" key="13">
    <source>
        <dbReference type="SMART" id="SM01228"/>
    </source>
</evidence>
<keyword evidence="7 12" id="KW-0819">tRNA processing</keyword>
<evidence type="ECO:0000256" key="6">
    <source>
        <dbReference type="ARBA" id="ARBA00022630"/>
    </source>
</evidence>
<dbReference type="InterPro" id="IPR002218">
    <property type="entry name" value="MnmG-rel"/>
</dbReference>
<dbReference type="PANTHER" id="PTHR11806">
    <property type="entry name" value="GLUCOSE INHIBITED DIVISION PROTEIN A"/>
    <property type="match status" value="1"/>
</dbReference>
<dbReference type="InterPro" id="IPR036188">
    <property type="entry name" value="FAD/NAD-bd_sf"/>
</dbReference>
<dbReference type="Gene3D" id="3.50.50.60">
    <property type="entry name" value="FAD/NAD(P)-binding domain"/>
    <property type="match status" value="2"/>
</dbReference>
<evidence type="ECO:0000256" key="9">
    <source>
        <dbReference type="ARBA" id="ARBA00023027"/>
    </source>
</evidence>